<sequence length="145" mass="16157">MKQYNKQSGFTILEIMVVLVIIGILAGMIAPQLIGQSDEAKIKKAATDIVTLENAMDMYKLNNHKYPTTDQGLDALVSAPDIEPLPKNYPEGGYIKRLPMDPWDNEYMLLSPGDNGNFDIYSMGPDGEADTEDDIGNWNIDEFLQ</sequence>
<dbReference type="Gene3D" id="3.30.700.10">
    <property type="entry name" value="Glycoprotein, Type 4 Pilin"/>
    <property type="match status" value="1"/>
</dbReference>
<dbReference type="Proteomes" id="UP000244441">
    <property type="component" value="Chromosome"/>
</dbReference>
<keyword evidence="13" id="KW-1185">Reference proteome</keyword>
<gene>
    <name evidence="12" type="primary">gspG</name>
    <name evidence="12" type="ORF">C2869_20825</name>
</gene>
<proteinExistence type="inferred from homology"/>
<evidence type="ECO:0000259" key="11">
    <source>
        <dbReference type="Pfam" id="PF08334"/>
    </source>
</evidence>
<keyword evidence="7 10" id="KW-0812">Transmembrane</keyword>
<evidence type="ECO:0000256" key="10">
    <source>
        <dbReference type="SAM" id="Phobius"/>
    </source>
</evidence>
<organism evidence="12 13">
    <name type="scientific">Saccharobesus litoralis</name>
    <dbReference type="NCBI Taxonomy" id="2172099"/>
    <lineage>
        <taxon>Bacteria</taxon>
        <taxon>Pseudomonadati</taxon>
        <taxon>Pseudomonadota</taxon>
        <taxon>Gammaproteobacteria</taxon>
        <taxon>Alteromonadales</taxon>
        <taxon>Alteromonadaceae</taxon>
        <taxon>Saccharobesus</taxon>
    </lineage>
</organism>
<dbReference type="PANTHER" id="PTHR30093">
    <property type="entry name" value="GENERAL SECRETION PATHWAY PROTEIN G"/>
    <property type="match status" value="1"/>
</dbReference>
<dbReference type="KEGG" id="cate:C2869_20825"/>
<evidence type="ECO:0000313" key="13">
    <source>
        <dbReference type="Proteomes" id="UP000244441"/>
    </source>
</evidence>
<dbReference type="NCBIfam" id="TIGR01710">
    <property type="entry name" value="typeII_sec_gspG"/>
    <property type="match status" value="1"/>
</dbReference>
<reference evidence="12 13" key="1">
    <citation type="submission" date="2018-01" db="EMBL/GenBank/DDBJ databases">
        <title>Genome sequence of a Cantenovulum-like bacteria.</title>
        <authorList>
            <person name="Tan W.R."/>
            <person name="Lau N.-S."/>
            <person name="Go F."/>
            <person name="Amirul A.-A.A."/>
        </authorList>
    </citation>
    <scope>NUCLEOTIDE SEQUENCE [LARGE SCALE GENOMIC DNA]</scope>
    <source>
        <strain evidence="12 13">CCB-QB4</strain>
    </source>
</reference>
<dbReference type="InterPro" id="IPR010054">
    <property type="entry name" value="Type2_sec_GspG"/>
</dbReference>
<dbReference type="SUPFAM" id="SSF54523">
    <property type="entry name" value="Pili subunits"/>
    <property type="match status" value="1"/>
</dbReference>
<evidence type="ECO:0000256" key="8">
    <source>
        <dbReference type="ARBA" id="ARBA00022989"/>
    </source>
</evidence>
<dbReference type="OrthoDB" id="9795612at2"/>
<dbReference type="PANTHER" id="PTHR30093:SF44">
    <property type="entry name" value="TYPE II SECRETION SYSTEM CORE PROTEIN G"/>
    <property type="match status" value="1"/>
</dbReference>
<dbReference type="InterPro" id="IPR045584">
    <property type="entry name" value="Pilin-like"/>
</dbReference>
<accession>A0A2S0VWU8</accession>
<dbReference type="GO" id="GO:0015627">
    <property type="term" value="C:type II protein secretion system complex"/>
    <property type="evidence" value="ECO:0007669"/>
    <property type="project" value="InterPro"/>
</dbReference>
<dbReference type="Pfam" id="PF08334">
    <property type="entry name" value="T2SSG"/>
    <property type="match status" value="1"/>
</dbReference>
<evidence type="ECO:0000313" key="12">
    <source>
        <dbReference type="EMBL" id="AWB68689.1"/>
    </source>
</evidence>
<evidence type="ECO:0000256" key="1">
    <source>
        <dbReference type="ARBA" id="ARBA00004377"/>
    </source>
</evidence>
<evidence type="ECO:0000256" key="2">
    <source>
        <dbReference type="ARBA" id="ARBA00009984"/>
    </source>
</evidence>
<dbReference type="GO" id="GO:0015628">
    <property type="term" value="P:protein secretion by the type II secretion system"/>
    <property type="evidence" value="ECO:0007669"/>
    <property type="project" value="InterPro"/>
</dbReference>
<dbReference type="AlphaFoldDB" id="A0A2S0VWU8"/>
<protein>
    <recommendedName>
        <fullName evidence="3">Type II secretion system core protein G</fullName>
    </recommendedName>
</protein>
<keyword evidence="4" id="KW-1003">Cell membrane</keyword>
<dbReference type="RefSeq" id="WP_108604741.1">
    <property type="nucleotide sequence ID" value="NZ_CP026604.1"/>
</dbReference>
<evidence type="ECO:0000256" key="6">
    <source>
        <dbReference type="ARBA" id="ARBA00022519"/>
    </source>
</evidence>
<keyword evidence="5" id="KW-0488">Methylation</keyword>
<dbReference type="GO" id="GO:0005886">
    <property type="term" value="C:plasma membrane"/>
    <property type="evidence" value="ECO:0007669"/>
    <property type="project" value="UniProtKB-SubCell"/>
</dbReference>
<dbReference type="InterPro" id="IPR000983">
    <property type="entry name" value="Bac_GSPG_pilin"/>
</dbReference>
<evidence type="ECO:0000256" key="9">
    <source>
        <dbReference type="ARBA" id="ARBA00023136"/>
    </source>
</evidence>
<keyword evidence="9 10" id="KW-0472">Membrane</keyword>
<keyword evidence="6" id="KW-0997">Cell inner membrane</keyword>
<feature type="domain" description="Type II secretion system protein GspG C-terminal" evidence="11">
    <location>
        <begin position="33"/>
        <end position="138"/>
    </location>
</feature>
<dbReference type="NCBIfam" id="TIGR02532">
    <property type="entry name" value="IV_pilin_GFxxxE"/>
    <property type="match status" value="1"/>
</dbReference>
<dbReference type="PRINTS" id="PR00813">
    <property type="entry name" value="BCTERIALGSPG"/>
</dbReference>
<dbReference type="Pfam" id="PF07963">
    <property type="entry name" value="N_methyl"/>
    <property type="match status" value="1"/>
</dbReference>
<feature type="transmembrane region" description="Helical" evidence="10">
    <location>
        <begin position="12"/>
        <end position="34"/>
    </location>
</feature>
<name>A0A2S0VWU8_9ALTE</name>
<evidence type="ECO:0000256" key="4">
    <source>
        <dbReference type="ARBA" id="ARBA00022475"/>
    </source>
</evidence>
<keyword evidence="8 10" id="KW-1133">Transmembrane helix</keyword>
<dbReference type="EMBL" id="CP026604">
    <property type="protein sequence ID" value="AWB68689.1"/>
    <property type="molecule type" value="Genomic_DNA"/>
</dbReference>
<dbReference type="InterPro" id="IPR013545">
    <property type="entry name" value="T2SS_protein-GspG_C"/>
</dbReference>
<dbReference type="InterPro" id="IPR012902">
    <property type="entry name" value="N_methyl_site"/>
</dbReference>
<evidence type="ECO:0000256" key="5">
    <source>
        <dbReference type="ARBA" id="ARBA00022481"/>
    </source>
</evidence>
<comment type="similarity">
    <text evidence="2">Belongs to the GSP G family.</text>
</comment>
<evidence type="ECO:0000256" key="3">
    <source>
        <dbReference type="ARBA" id="ARBA00020042"/>
    </source>
</evidence>
<comment type="subcellular location">
    <subcellularLocation>
        <location evidence="1">Cell inner membrane</location>
        <topology evidence="1">Single-pass membrane protein</topology>
    </subcellularLocation>
</comment>
<evidence type="ECO:0000256" key="7">
    <source>
        <dbReference type="ARBA" id="ARBA00022692"/>
    </source>
</evidence>